<dbReference type="Proteomes" id="UP000289340">
    <property type="component" value="Chromosome 18"/>
</dbReference>
<dbReference type="GO" id="GO:0005666">
    <property type="term" value="C:RNA polymerase III complex"/>
    <property type="evidence" value="ECO:0007669"/>
    <property type="project" value="TreeGrafter"/>
</dbReference>
<accession>A0A445FNX8</accession>
<organism evidence="1 2">
    <name type="scientific">Glycine soja</name>
    <name type="common">Wild soybean</name>
    <dbReference type="NCBI Taxonomy" id="3848"/>
    <lineage>
        <taxon>Eukaryota</taxon>
        <taxon>Viridiplantae</taxon>
        <taxon>Streptophyta</taxon>
        <taxon>Embryophyta</taxon>
        <taxon>Tracheophyta</taxon>
        <taxon>Spermatophyta</taxon>
        <taxon>Magnoliopsida</taxon>
        <taxon>eudicotyledons</taxon>
        <taxon>Gunneridae</taxon>
        <taxon>Pentapetalae</taxon>
        <taxon>rosids</taxon>
        <taxon>fabids</taxon>
        <taxon>Fabales</taxon>
        <taxon>Fabaceae</taxon>
        <taxon>Papilionoideae</taxon>
        <taxon>50 kb inversion clade</taxon>
        <taxon>NPAAA clade</taxon>
        <taxon>indigoferoid/millettioid clade</taxon>
        <taxon>Phaseoleae</taxon>
        <taxon>Glycine</taxon>
        <taxon>Glycine subgen. Soja</taxon>
    </lineage>
</organism>
<proteinExistence type="predicted"/>
<evidence type="ECO:0000313" key="1">
    <source>
        <dbReference type="EMBL" id="RZB50605.1"/>
    </source>
</evidence>
<reference evidence="1 2" key="1">
    <citation type="submission" date="2018-09" db="EMBL/GenBank/DDBJ databases">
        <title>A high-quality reference genome of wild soybean provides a powerful tool to mine soybean genomes.</title>
        <authorList>
            <person name="Xie M."/>
            <person name="Chung C.Y.L."/>
            <person name="Li M.-W."/>
            <person name="Wong F.-L."/>
            <person name="Chan T.-F."/>
            <person name="Lam H.-M."/>
        </authorList>
    </citation>
    <scope>NUCLEOTIDE SEQUENCE [LARGE SCALE GENOMIC DNA]</scope>
    <source>
        <strain evidence="2">cv. W05</strain>
        <tissue evidence="1">Hypocotyl of etiolated seedlings</tissue>
    </source>
</reference>
<comment type="caution">
    <text evidence="1">The sequence shown here is derived from an EMBL/GenBank/DDBJ whole genome shotgun (WGS) entry which is preliminary data.</text>
</comment>
<gene>
    <name evidence="1" type="ORF">D0Y65_047483</name>
</gene>
<evidence type="ECO:0000313" key="2">
    <source>
        <dbReference type="Proteomes" id="UP000289340"/>
    </source>
</evidence>
<sequence>MSCICVGGSSIHVTLSTSWKPSRAKGCAIGLLMGDKSSNVNVLVELDTPVKNCLNIFGLERSDLNKSTGKSIPYLKLRELPDESFKILCPNIVEKQEELFKGLEQQLSGFASNVGKCKIGKNAVANQGVNNVVAKSESSDQQDCIGLCRDIVIDLLRGSGPKAKLKKAEILEHT</sequence>
<dbReference type="PANTHER" id="PTHR12069">
    <property type="entry name" value="DNA-DIRECTED RNA POLYMERASES III 80 KDA POLYPEPTIDE RNA POLYMERASE III SUBUNIT 5"/>
    <property type="match status" value="1"/>
</dbReference>
<dbReference type="GO" id="GO:0042797">
    <property type="term" value="P:tRNA transcription by RNA polymerase III"/>
    <property type="evidence" value="ECO:0007669"/>
    <property type="project" value="TreeGrafter"/>
</dbReference>
<dbReference type="PANTHER" id="PTHR12069:SF0">
    <property type="entry name" value="DNA-DIRECTED RNA POLYMERASE III SUBUNIT RPC5"/>
    <property type="match status" value="1"/>
</dbReference>
<dbReference type="InterPro" id="IPR006886">
    <property type="entry name" value="RNA_pol_III_Rpc5"/>
</dbReference>
<keyword evidence="2" id="KW-1185">Reference proteome</keyword>
<protein>
    <submittedName>
        <fullName evidence="1">Uncharacterized protein</fullName>
    </submittedName>
</protein>
<name>A0A445FNX8_GLYSO</name>
<dbReference type="AlphaFoldDB" id="A0A445FNX8"/>
<dbReference type="EMBL" id="QZWG01000018">
    <property type="protein sequence ID" value="RZB50605.1"/>
    <property type="molecule type" value="Genomic_DNA"/>
</dbReference>